<reference evidence="1 2" key="1">
    <citation type="journal article" date="2018" name="Sci. Rep.">
        <title>Genome sequence of the cauliflower mushroom Sparassis crispa (Hanabiratake) and its association with beneficial usage.</title>
        <authorList>
            <person name="Kiyama R."/>
            <person name="Furutani Y."/>
            <person name="Kawaguchi K."/>
            <person name="Nakanishi T."/>
        </authorList>
    </citation>
    <scope>NUCLEOTIDE SEQUENCE [LARGE SCALE GENOMIC DNA]</scope>
</reference>
<dbReference type="InParanoid" id="A0A401GDU4"/>
<proteinExistence type="predicted"/>
<gene>
    <name evidence="1" type="ORF">SCP_0300610</name>
</gene>
<comment type="caution">
    <text evidence="1">The sequence shown here is derived from an EMBL/GenBank/DDBJ whole genome shotgun (WGS) entry which is preliminary data.</text>
</comment>
<dbReference type="GeneID" id="38777263"/>
<accession>A0A401GDU4</accession>
<dbReference type="Proteomes" id="UP000287166">
    <property type="component" value="Unassembled WGS sequence"/>
</dbReference>
<dbReference type="EMBL" id="BFAD01000003">
    <property type="protein sequence ID" value="GBE80346.1"/>
    <property type="molecule type" value="Genomic_DNA"/>
</dbReference>
<evidence type="ECO:0000313" key="1">
    <source>
        <dbReference type="EMBL" id="GBE80346.1"/>
    </source>
</evidence>
<dbReference type="RefSeq" id="XP_027611259.1">
    <property type="nucleotide sequence ID" value="XM_027755458.1"/>
</dbReference>
<evidence type="ECO:0000313" key="2">
    <source>
        <dbReference type="Proteomes" id="UP000287166"/>
    </source>
</evidence>
<keyword evidence="2" id="KW-1185">Reference proteome</keyword>
<protein>
    <submittedName>
        <fullName evidence="1">Uncharacterized protein</fullName>
    </submittedName>
</protein>
<name>A0A401GDU4_9APHY</name>
<dbReference type="AlphaFoldDB" id="A0A401GDU4"/>
<organism evidence="1 2">
    <name type="scientific">Sparassis crispa</name>
    <dbReference type="NCBI Taxonomy" id="139825"/>
    <lineage>
        <taxon>Eukaryota</taxon>
        <taxon>Fungi</taxon>
        <taxon>Dikarya</taxon>
        <taxon>Basidiomycota</taxon>
        <taxon>Agaricomycotina</taxon>
        <taxon>Agaricomycetes</taxon>
        <taxon>Polyporales</taxon>
        <taxon>Sparassidaceae</taxon>
        <taxon>Sparassis</taxon>
    </lineage>
</organism>
<sequence>MWSINDGAALKIVEEAYTHHFRTLDSELQPDSRDAAFAWYNIIRRLREGPEFHIFTSGYERILQSFELLLLAGARELRSNRDVHALVSRHTQSHWTSSVSR</sequence>